<evidence type="ECO:0000256" key="1">
    <source>
        <dbReference type="ARBA" id="ARBA00022801"/>
    </source>
</evidence>
<dbReference type="EMBL" id="CADEPM010000012">
    <property type="protein sequence ID" value="CAB3411004.1"/>
    <property type="molecule type" value="Genomic_DNA"/>
</dbReference>
<feature type="domain" description="Tyrosine-protein phosphatase" evidence="4">
    <location>
        <begin position="57"/>
        <end position="207"/>
    </location>
</feature>
<dbReference type="InterPro" id="IPR051029">
    <property type="entry name" value="mRNA_Capping_Enz/RNA_Phosphat"/>
</dbReference>
<dbReference type="InterPro" id="IPR029021">
    <property type="entry name" value="Prot-tyrosine_phosphatase-like"/>
</dbReference>
<proteinExistence type="predicted"/>
<dbReference type="AlphaFoldDB" id="A0A8S1FDK6"/>
<organism evidence="6 7">
    <name type="scientific">Caenorhabditis bovis</name>
    <dbReference type="NCBI Taxonomy" id="2654633"/>
    <lineage>
        <taxon>Eukaryota</taxon>
        <taxon>Metazoa</taxon>
        <taxon>Ecdysozoa</taxon>
        <taxon>Nematoda</taxon>
        <taxon>Chromadorea</taxon>
        <taxon>Rhabditida</taxon>
        <taxon>Rhabditina</taxon>
        <taxon>Rhabditomorpha</taxon>
        <taxon>Rhabditoidea</taxon>
        <taxon>Rhabditidae</taxon>
        <taxon>Peloderinae</taxon>
        <taxon>Caenorhabditis</taxon>
    </lineage>
</organism>
<dbReference type="PROSITE" id="PS50056">
    <property type="entry name" value="TYR_PHOSPHATASE_2"/>
    <property type="match status" value="1"/>
</dbReference>
<feature type="region of interest" description="Disordered" evidence="3">
    <location>
        <begin position="1"/>
        <end position="24"/>
    </location>
</feature>
<dbReference type="SMART" id="SM00195">
    <property type="entry name" value="DSPc"/>
    <property type="match status" value="1"/>
</dbReference>
<evidence type="ECO:0000313" key="7">
    <source>
        <dbReference type="Proteomes" id="UP000494206"/>
    </source>
</evidence>
<comment type="caution">
    <text evidence="6">The sequence shown here is derived from an EMBL/GenBank/DDBJ whole genome shotgun (WGS) entry which is preliminary data.</text>
</comment>
<evidence type="ECO:0008006" key="8">
    <source>
        <dbReference type="Google" id="ProtNLM"/>
    </source>
</evidence>
<dbReference type="InterPro" id="IPR016130">
    <property type="entry name" value="Tyr_Pase_AS"/>
</dbReference>
<evidence type="ECO:0000259" key="4">
    <source>
        <dbReference type="PROSITE" id="PS50054"/>
    </source>
</evidence>
<dbReference type="PROSITE" id="PS00383">
    <property type="entry name" value="TYR_PHOSPHATASE_1"/>
    <property type="match status" value="1"/>
</dbReference>
<dbReference type="InterPro" id="IPR000387">
    <property type="entry name" value="Tyr_Pase_dom"/>
</dbReference>
<dbReference type="SUPFAM" id="SSF52799">
    <property type="entry name" value="(Phosphotyrosine protein) phosphatases II"/>
    <property type="match status" value="1"/>
</dbReference>
<dbReference type="Gene3D" id="3.90.190.10">
    <property type="entry name" value="Protein tyrosine phosphatase superfamily"/>
    <property type="match status" value="1"/>
</dbReference>
<sequence>MNHSYNNHRRSRHSHQHRPRQNLRRFPDRWDRYDNVGRDIEGTRFVPFKTPLDDSFFYGKDLPQELQFGVRSLINMARQANKEIGLVIDLTNTDRYYDKTEWADHGVKYIKLNCPGHEVDEREDLVEKFIDVVKEFVENPENGTKLIGVHCTHGLNRTGYLICRYLIDVENYTAADAISVFEFYRGHPMERPKYKKSLYDAELYKKGLLPRQESESTEEGAGDSSAHQTCTP</sequence>
<dbReference type="PROSITE" id="PS50054">
    <property type="entry name" value="TYR_PHOSPHATASE_DUAL"/>
    <property type="match status" value="1"/>
</dbReference>
<evidence type="ECO:0000256" key="2">
    <source>
        <dbReference type="ARBA" id="ARBA00022912"/>
    </source>
</evidence>
<dbReference type="SMART" id="SM00404">
    <property type="entry name" value="PTPc_motif"/>
    <property type="match status" value="1"/>
</dbReference>
<dbReference type="InterPro" id="IPR003595">
    <property type="entry name" value="Tyr_Pase_cat"/>
</dbReference>
<gene>
    <name evidence="6" type="ORF">CBOVIS_LOCUS12446</name>
</gene>
<evidence type="ECO:0000259" key="5">
    <source>
        <dbReference type="PROSITE" id="PS50056"/>
    </source>
</evidence>
<evidence type="ECO:0000313" key="6">
    <source>
        <dbReference type="EMBL" id="CAB3411004.1"/>
    </source>
</evidence>
<feature type="compositionally biased region" description="Basic residues" evidence="3">
    <location>
        <begin position="1"/>
        <end position="23"/>
    </location>
</feature>
<dbReference type="Proteomes" id="UP000494206">
    <property type="component" value="Unassembled WGS sequence"/>
</dbReference>
<feature type="domain" description="Tyrosine specific protein phosphatases" evidence="5">
    <location>
        <begin position="127"/>
        <end position="196"/>
    </location>
</feature>
<dbReference type="OrthoDB" id="428974at2759"/>
<keyword evidence="1" id="KW-0378">Hydrolase</keyword>
<name>A0A8S1FDK6_9PELO</name>
<dbReference type="GO" id="GO:0004721">
    <property type="term" value="F:phosphoprotein phosphatase activity"/>
    <property type="evidence" value="ECO:0007669"/>
    <property type="project" value="UniProtKB-KW"/>
</dbReference>
<reference evidence="6 7" key="1">
    <citation type="submission" date="2020-04" db="EMBL/GenBank/DDBJ databases">
        <authorList>
            <person name="Laetsch R D."/>
            <person name="Stevens L."/>
            <person name="Kumar S."/>
            <person name="Blaxter L. M."/>
        </authorList>
    </citation>
    <scope>NUCLEOTIDE SEQUENCE [LARGE SCALE GENOMIC DNA]</scope>
</reference>
<keyword evidence="2" id="KW-0904">Protein phosphatase</keyword>
<accession>A0A8S1FDK6</accession>
<dbReference type="InterPro" id="IPR020422">
    <property type="entry name" value="TYR_PHOSPHATASE_DUAL_dom"/>
</dbReference>
<dbReference type="GO" id="GO:0004651">
    <property type="term" value="F:polynucleotide 5'-phosphatase activity"/>
    <property type="evidence" value="ECO:0007669"/>
    <property type="project" value="TreeGrafter"/>
</dbReference>
<feature type="region of interest" description="Disordered" evidence="3">
    <location>
        <begin position="209"/>
        <end position="232"/>
    </location>
</feature>
<dbReference type="PANTHER" id="PTHR10367">
    <property type="entry name" value="MRNA-CAPPING ENZYME"/>
    <property type="match status" value="1"/>
</dbReference>
<keyword evidence="7" id="KW-1185">Reference proteome</keyword>
<dbReference type="PANTHER" id="PTHR10367:SF9">
    <property type="entry name" value="DUAL-SPECIFICITY PHOSPHATASE 11 (RNA_RNP COMPLEX 1-INTERACTING)"/>
    <property type="match status" value="1"/>
</dbReference>
<protein>
    <recommendedName>
        <fullName evidence="8">Tyrosine specific protein phosphatases domain-containing protein</fullName>
    </recommendedName>
</protein>
<dbReference type="InterPro" id="IPR000340">
    <property type="entry name" value="Dual-sp_phosphatase_cat-dom"/>
</dbReference>
<evidence type="ECO:0000256" key="3">
    <source>
        <dbReference type="SAM" id="MobiDB-lite"/>
    </source>
</evidence>
<dbReference type="Pfam" id="PF00782">
    <property type="entry name" value="DSPc"/>
    <property type="match status" value="1"/>
</dbReference>